<proteinExistence type="predicted"/>
<evidence type="ECO:0000313" key="2">
    <source>
        <dbReference type="Proteomes" id="UP001469553"/>
    </source>
</evidence>
<comment type="caution">
    <text evidence="1">The sequence shown here is derived from an EMBL/GenBank/DDBJ whole genome shotgun (WGS) entry which is preliminary data.</text>
</comment>
<keyword evidence="2" id="KW-1185">Reference proteome</keyword>
<dbReference type="EMBL" id="JAHRIP010040165">
    <property type="protein sequence ID" value="MEQ2296527.1"/>
    <property type="molecule type" value="Genomic_DNA"/>
</dbReference>
<protein>
    <submittedName>
        <fullName evidence="1">Uncharacterized protein</fullName>
    </submittedName>
</protein>
<reference evidence="1 2" key="1">
    <citation type="submission" date="2021-06" db="EMBL/GenBank/DDBJ databases">
        <authorList>
            <person name="Palmer J.M."/>
        </authorList>
    </citation>
    <scope>NUCLEOTIDE SEQUENCE [LARGE SCALE GENOMIC DNA]</scope>
    <source>
        <strain evidence="1 2">AS_MEX2019</strain>
        <tissue evidence="1">Muscle</tissue>
    </source>
</reference>
<gene>
    <name evidence="1" type="ORF">AMECASPLE_025656</name>
</gene>
<name>A0ABV0YS34_9TELE</name>
<dbReference type="Proteomes" id="UP001469553">
    <property type="component" value="Unassembled WGS sequence"/>
</dbReference>
<accession>A0ABV0YS34</accession>
<organism evidence="1 2">
    <name type="scientific">Ameca splendens</name>
    <dbReference type="NCBI Taxonomy" id="208324"/>
    <lineage>
        <taxon>Eukaryota</taxon>
        <taxon>Metazoa</taxon>
        <taxon>Chordata</taxon>
        <taxon>Craniata</taxon>
        <taxon>Vertebrata</taxon>
        <taxon>Euteleostomi</taxon>
        <taxon>Actinopterygii</taxon>
        <taxon>Neopterygii</taxon>
        <taxon>Teleostei</taxon>
        <taxon>Neoteleostei</taxon>
        <taxon>Acanthomorphata</taxon>
        <taxon>Ovalentaria</taxon>
        <taxon>Atherinomorphae</taxon>
        <taxon>Cyprinodontiformes</taxon>
        <taxon>Goodeidae</taxon>
        <taxon>Ameca</taxon>
    </lineage>
</organism>
<evidence type="ECO:0000313" key="1">
    <source>
        <dbReference type="EMBL" id="MEQ2296527.1"/>
    </source>
</evidence>
<sequence length="118" mass="13798">METTPRNGLWSVIEGVATELLPTWIQRHFLLRTLCRTDTLTLAGVSACAIDLRTRFLFPDYLLYDVGIISRQLLERWMNSMNSLFRHIFLMLCQRRPFNTIAQRWCVAHLVSHTLMSS</sequence>